<dbReference type="AlphaFoldDB" id="A0A163KKF1"/>
<gene>
    <name evidence="1" type="primary">ABSGL_14439.1 scaffold 14663</name>
</gene>
<accession>A0A163KKF1</accession>
<protein>
    <submittedName>
        <fullName evidence="1">Uncharacterized protein</fullName>
    </submittedName>
</protein>
<dbReference type="InParanoid" id="A0A163KKF1"/>
<evidence type="ECO:0000313" key="1">
    <source>
        <dbReference type="EMBL" id="SAM08773.1"/>
    </source>
</evidence>
<sequence length="126" mass="14311">MATIEKSMVERPKLVARSNGLMNRSTCAEPIEHHFHAMGTLPTTNPLVSTFIPDDHHNNNDLMPMLASLRRCMVKKKVVTSTTMADQQHCRVLHRHIKRLLQPSDPPPLPSPASLWDRMWNGLVKT</sequence>
<name>A0A163KKF1_ABSGL</name>
<organism evidence="1">
    <name type="scientific">Absidia glauca</name>
    <name type="common">Pin mould</name>
    <dbReference type="NCBI Taxonomy" id="4829"/>
    <lineage>
        <taxon>Eukaryota</taxon>
        <taxon>Fungi</taxon>
        <taxon>Fungi incertae sedis</taxon>
        <taxon>Mucoromycota</taxon>
        <taxon>Mucoromycotina</taxon>
        <taxon>Mucoromycetes</taxon>
        <taxon>Mucorales</taxon>
        <taxon>Cunninghamellaceae</taxon>
        <taxon>Absidia</taxon>
    </lineage>
</organism>
<keyword evidence="2" id="KW-1185">Reference proteome</keyword>
<dbReference type="EMBL" id="LT554937">
    <property type="protein sequence ID" value="SAM08773.1"/>
    <property type="molecule type" value="Genomic_DNA"/>
</dbReference>
<dbReference type="Proteomes" id="UP000078561">
    <property type="component" value="Unassembled WGS sequence"/>
</dbReference>
<evidence type="ECO:0000313" key="2">
    <source>
        <dbReference type="Proteomes" id="UP000078561"/>
    </source>
</evidence>
<proteinExistence type="predicted"/>
<reference evidence="1" key="1">
    <citation type="submission" date="2016-04" db="EMBL/GenBank/DDBJ databases">
        <authorList>
            <person name="Evans L.H."/>
            <person name="Alamgir A."/>
            <person name="Owens N."/>
            <person name="Weber N.D."/>
            <person name="Virtaneva K."/>
            <person name="Barbian K."/>
            <person name="Babar A."/>
            <person name="Rosenke K."/>
        </authorList>
    </citation>
    <scope>NUCLEOTIDE SEQUENCE [LARGE SCALE GENOMIC DNA]</scope>
    <source>
        <strain evidence="1">CBS 101.48</strain>
    </source>
</reference>